<dbReference type="Gene3D" id="3.40.50.720">
    <property type="entry name" value="NAD(P)-binding Rossmann-like Domain"/>
    <property type="match status" value="1"/>
</dbReference>
<keyword evidence="5" id="KW-1185">Reference proteome</keyword>
<dbReference type="Gene3D" id="3.40.50.980">
    <property type="match status" value="2"/>
</dbReference>
<dbReference type="InterPro" id="IPR036291">
    <property type="entry name" value="NAD(P)-bd_dom_sf"/>
</dbReference>
<sequence length="1023" mass="117335">MYMNNIMCTIENNVKMYSDKIAIQCGDECLTYEEVQRKYNHIAMQLIQNSKAAANVVIFVEKGADLVISILGTLKAGFVFIPIDINMPKKRIEMIIKKSEPTWIVTKCGLLENLKAVIAELKNVKVLIIEDELKLIENVHNEKLSSFSMDIDKMNIPVNKYAYIYFTSGSTGEPKGVLGRSRSLKHFIDWEINEFKLNENVVVSQLTSPSFDPFLRDIFVPLCAGGKLCIPPTQDIILEPKKLIDWIEVSKVSAIHMVPSLFSIMTQNIESIKKLSTLNYIFLAGEILRGSCVKEFIEKFGDSIQLVNLYGPTETTLAKMFYRVQSSDVNRSIIPVGKPLSQTEILILDDNMVKCPVGNIGNIYIRTPYISSGYYKEKEQTRQVFIQNPFSSNSQDIIYKTGDIGRCLIDGNVEVLGRKDNQVKISGVRIELSEIENALLNYEKINDVVVVAKENDRHEKYLIGYYIADQVIDTSELKVFLKSYIQEFMIPKYFMQVDKFPVLPSGKINRRELPEVNEKEFNAKNFVAPRNEIEKGFAKIWELVLDVERVGIEDNFFMLGGNSLKAIKAFSILSEEYEFSINDIFKYGKISEIVKRSKKKKVGIAEKFQQLYKISTNSLLEQTISNGMSEKLEKYRKKAEKYKAYKKLEKNNYNKIILMGATGFLGINVLNALLTMTDACIYVIIRGKSLEEANERLKQKFSFYFEECVYRQNINRIVVFNGDLTEQYFGLNENEYNKLADNIECIINCAANVSHYGDYSKFYKINVGGVEKLIKFAMTGKNKVLNHISTTGVARGKVEDKDFVVYTEDDCDLGQVIESPYNLTKLEAEKIIHDARKQGLKANIMRVGNLVFNTETGKFQENIEESGLYALIKAFVKIKAFPNIENGAFEFSYVNYVSQAIVNLVNIKNLENETYNIFNNRYDGLVKLGKYLMKRGYDVEVAEMKYFLENLEKSYANPDLKPYVNEILLHTRMLEGKKQTVFYMLGEKTNYVLKNLNMQWAEFDEDLAYKMVRNCEMLGFINK</sequence>
<dbReference type="AlphaFoldDB" id="A0A1I6IZN6"/>
<protein>
    <submittedName>
        <fullName evidence="4">Amino acid adenylation domain-containing protein/thioester reductase domain-containing protein</fullName>
    </submittedName>
</protein>
<dbReference type="Gene3D" id="3.30.300.30">
    <property type="match status" value="1"/>
</dbReference>
<evidence type="ECO:0000256" key="2">
    <source>
        <dbReference type="ARBA" id="ARBA00022553"/>
    </source>
</evidence>
<dbReference type="Pfam" id="PF00501">
    <property type="entry name" value="AMP-binding"/>
    <property type="match status" value="1"/>
</dbReference>
<accession>A0A1I6IZN6</accession>
<proteinExistence type="predicted"/>
<dbReference type="STRING" id="37658.SAMN05661086_01290"/>
<dbReference type="EMBL" id="FOYZ01000004">
    <property type="protein sequence ID" value="SFR72149.1"/>
    <property type="molecule type" value="Genomic_DNA"/>
</dbReference>
<dbReference type="SUPFAM" id="SSF51735">
    <property type="entry name" value="NAD(P)-binding Rossmann-fold domains"/>
    <property type="match status" value="1"/>
</dbReference>
<dbReference type="SUPFAM" id="SSF56801">
    <property type="entry name" value="Acetyl-CoA synthetase-like"/>
    <property type="match status" value="1"/>
</dbReference>
<dbReference type="Gene3D" id="1.10.1200.10">
    <property type="entry name" value="ACP-like"/>
    <property type="match status" value="1"/>
</dbReference>
<gene>
    <name evidence="4" type="ORF">SAMN05661086_01290</name>
</gene>
<evidence type="ECO:0000313" key="5">
    <source>
        <dbReference type="Proteomes" id="UP000199659"/>
    </source>
</evidence>
<evidence type="ECO:0000259" key="3">
    <source>
        <dbReference type="PROSITE" id="PS50075"/>
    </source>
</evidence>
<dbReference type="PROSITE" id="PS50075">
    <property type="entry name" value="CARRIER"/>
    <property type="match status" value="1"/>
</dbReference>
<keyword evidence="2" id="KW-0597">Phosphoprotein</keyword>
<name>A0A1I6IZN6_9FIRM</name>
<dbReference type="Pfam" id="PF00550">
    <property type="entry name" value="PP-binding"/>
    <property type="match status" value="1"/>
</dbReference>
<dbReference type="InterPro" id="IPR013120">
    <property type="entry name" value="FAR_NAD-bd"/>
</dbReference>
<dbReference type="PANTHER" id="PTHR44845:SF6">
    <property type="entry name" value="BETA-ALANINE-ACTIVATING ENZYME"/>
    <property type="match status" value="1"/>
</dbReference>
<dbReference type="Pfam" id="PF07993">
    <property type="entry name" value="NAD_binding_4"/>
    <property type="match status" value="1"/>
</dbReference>
<dbReference type="SUPFAM" id="SSF47336">
    <property type="entry name" value="ACP-like"/>
    <property type="match status" value="1"/>
</dbReference>
<dbReference type="InterPro" id="IPR045851">
    <property type="entry name" value="AMP-bd_C_sf"/>
</dbReference>
<dbReference type="Pfam" id="PF13193">
    <property type="entry name" value="AMP-binding_C"/>
    <property type="match status" value="1"/>
</dbReference>
<dbReference type="Proteomes" id="UP000199659">
    <property type="component" value="Unassembled WGS sequence"/>
</dbReference>
<dbReference type="InterPro" id="IPR000873">
    <property type="entry name" value="AMP-dep_synth/lig_dom"/>
</dbReference>
<dbReference type="NCBIfam" id="TIGR01733">
    <property type="entry name" value="AA-adenyl-dom"/>
    <property type="match status" value="1"/>
</dbReference>
<feature type="domain" description="Carrier" evidence="3">
    <location>
        <begin position="528"/>
        <end position="601"/>
    </location>
</feature>
<dbReference type="PANTHER" id="PTHR44845">
    <property type="entry name" value="CARRIER DOMAIN-CONTAINING PROTEIN"/>
    <property type="match status" value="1"/>
</dbReference>
<dbReference type="InterPro" id="IPR025110">
    <property type="entry name" value="AMP-bd_C"/>
</dbReference>
<organism evidence="4 5">
    <name type="scientific">Anaeromicropila populeti</name>
    <dbReference type="NCBI Taxonomy" id="37658"/>
    <lineage>
        <taxon>Bacteria</taxon>
        <taxon>Bacillati</taxon>
        <taxon>Bacillota</taxon>
        <taxon>Clostridia</taxon>
        <taxon>Lachnospirales</taxon>
        <taxon>Lachnospiraceae</taxon>
        <taxon>Anaeromicropila</taxon>
    </lineage>
</organism>
<dbReference type="Gene3D" id="2.30.38.10">
    <property type="entry name" value="Luciferase, Domain 3"/>
    <property type="match status" value="1"/>
</dbReference>
<dbReference type="InterPro" id="IPR036736">
    <property type="entry name" value="ACP-like_sf"/>
</dbReference>
<dbReference type="PROSITE" id="PS00455">
    <property type="entry name" value="AMP_BINDING"/>
    <property type="match status" value="1"/>
</dbReference>
<dbReference type="InterPro" id="IPR009081">
    <property type="entry name" value="PP-bd_ACP"/>
</dbReference>
<evidence type="ECO:0000256" key="1">
    <source>
        <dbReference type="ARBA" id="ARBA00022450"/>
    </source>
</evidence>
<reference evidence="4 5" key="1">
    <citation type="submission" date="2016-10" db="EMBL/GenBank/DDBJ databases">
        <authorList>
            <person name="de Groot N.N."/>
        </authorList>
    </citation>
    <scope>NUCLEOTIDE SEQUENCE [LARGE SCALE GENOMIC DNA]</scope>
    <source>
        <strain evidence="4 5">743A</strain>
    </source>
</reference>
<dbReference type="CDD" id="cd05930">
    <property type="entry name" value="A_NRPS"/>
    <property type="match status" value="1"/>
</dbReference>
<dbReference type="InterPro" id="IPR010071">
    <property type="entry name" value="AA_adenyl_dom"/>
</dbReference>
<dbReference type="InterPro" id="IPR020845">
    <property type="entry name" value="AMP-binding_CS"/>
</dbReference>
<keyword evidence="1" id="KW-0596">Phosphopantetheine</keyword>
<dbReference type="OrthoDB" id="9803968at2"/>
<evidence type="ECO:0000313" key="4">
    <source>
        <dbReference type="EMBL" id="SFR72149.1"/>
    </source>
</evidence>